<feature type="domain" description="Tyrosine specific protein phosphatases" evidence="5">
    <location>
        <begin position="110"/>
        <end position="167"/>
    </location>
</feature>
<dbReference type="InterPro" id="IPR051029">
    <property type="entry name" value="mRNA_Capping_Enz/RNA_Phosphat"/>
</dbReference>
<evidence type="ECO:0000259" key="4">
    <source>
        <dbReference type="PROSITE" id="PS50054"/>
    </source>
</evidence>
<evidence type="ECO:0000256" key="3">
    <source>
        <dbReference type="SAM" id="MobiDB-lite"/>
    </source>
</evidence>
<dbReference type="Pfam" id="PF00782">
    <property type="entry name" value="DSPc"/>
    <property type="match status" value="1"/>
</dbReference>
<dbReference type="InterPro" id="IPR029021">
    <property type="entry name" value="Prot-tyrosine_phosphatase-like"/>
</dbReference>
<feature type="domain" description="Tyrosine-protein phosphatase" evidence="4">
    <location>
        <begin position="26"/>
        <end position="192"/>
    </location>
</feature>
<evidence type="ECO:0000256" key="1">
    <source>
        <dbReference type="ARBA" id="ARBA00022801"/>
    </source>
</evidence>
<dbReference type="GO" id="GO:0004721">
    <property type="term" value="F:phosphoprotein phosphatase activity"/>
    <property type="evidence" value="ECO:0007669"/>
    <property type="project" value="UniProtKB-KW"/>
</dbReference>
<dbReference type="InterPro" id="IPR020422">
    <property type="entry name" value="TYR_PHOSPHATASE_DUAL_dom"/>
</dbReference>
<reference evidence="6" key="2">
    <citation type="submission" date="2015-06" db="UniProtKB">
        <authorList>
            <consortium name="EnsemblProtists"/>
        </authorList>
    </citation>
    <scope>IDENTIFICATION</scope>
    <source>
        <strain evidence="6">Emoy2</strain>
    </source>
</reference>
<dbReference type="PROSITE" id="PS50054">
    <property type="entry name" value="TYR_PHOSPHATASE_DUAL"/>
    <property type="match status" value="1"/>
</dbReference>
<dbReference type="STRING" id="559515.M4BCD7"/>
<dbReference type="SMART" id="SM00195">
    <property type="entry name" value="DSPc"/>
    <property type="match status" value="1"/>
</dbReference>
<dbReference type="EnsemblProtists" id="HpaT803953">
    <property type="protein sequence ID" value="HpaP803953"/>
    <property type="gene ID" value="HpaG803953"/>
</dbReference>
<keyword evidence="2" id="KW-0904">Protein phosphatase</keyword>
<feature type="region of interest" description="Disordered" evidence="3">
    <location>
        <begin position="208"/>
        <end position="275"/>
    </location>
</feature>
<evidence type="ECO:0000313" key="7">
    <source>
        <dbReference type="Proteomes" id="UP000011713"/>
    </source>
</evidence>
<dbReference type="VEuPathDB" id="FungiDB:HpaG803953"/>
<feature type="compositionally biased region" description="Basic residues" evidence="3">
    <location>
        <begin position="260"/>
        <end position="271"/>
    </location>
</feature>
<evidence type="ECO:0000313" key="6">
    <source>
        <dbReference type="EnsemblProtists" id="HpaP803953"/>
    </source>
</evidence>
<dbReference type="PANTHER" id="PTHR10367:SF17">
    <property type="entry name" value="MRNA-CAPPING ENZYME"/>
    <property type="match status" value="1"/>
</dbReference>
<dbReference type="InterPro" id="IPR000340">
    <property type="entry name" value="Dual-sp_phosphatase_cat-dom"/>
</dbReference>
<dbReference type="EMBL" id="JH598126">
    <property type="status" value="NOT_ANNOTATED_CDS"/>
    <property type="molecule type" value="Genomic_DNA"/>
</dbReference>
<name>M4BCD7_HYAAE</name>
<dbReference type="Proteomes" id="UP000011713">
    <property type="component" value="Unassembled WGS sequence"/>
</dbReference>
<protein>
    <submittedName>
        <fullName evidence="6">Uncharacterized protein</fullName>
    </submittedName>
</protein>
<dbReference type="InterPro" id="IPR000387">
    <property type="entry name" value="Tyr_Pase_dom"/>
</dbReference>
<dbReference type="Gene3D" id="3.90.190.10">
    <property type="entry name" value="Protein tyrosine phosphatase superfamily"/>
    <property type="match status" value="1"/>
</dbReference>
<evidence type="ECO:0000256" key="2">
    <source>
        <dbReference type="ARBA" id="ARBA00022912"/>
    </source>
</evidence>
<dbReference type="eggNOG" id="KOG2386">
    <property type="taxonomic scope" value="Eukaryota"/>
</dbReference>
<dbReference type="AlphaFoldDB" id="M4BCD7"/>
<accession>M4BCD7</accession>
<proteinExistence type="predicted"/>
<sequence>MVKPKNRIPDNWVDVAKMGTLVGTSRFAALRVPLDFKFLPQFETKRDELWTPHDFLALQRDRHYNVQMIIDLTNTSKYYNGEREFKNTGVLYIKLPIEGFYGPPEAQEVNKFVKLVDDFVKKSPYGAIAVHCTHGLNRTGYLVVTYLVKRLRYSVTAALAAFKAARPPGLIKHMYVEDLYKRLGGGEQVQLPVLPQWASAKYSMRAGGHDYSKKKKKKAKGGGEQCSKKKAKGAGQECSKKVKGGGQECSQKAEEGGRAPVKRSKKKKRSKTLTNLENVGGGVLVAPRVETADGWPKRHEICLQQNRSWSGG</sequence>
<dbReference type="GO" id="GO:0006370">
    <property type="term" value="P:7-methylguanosine mRNA capping"/>
    <property type="evidence" value="ECO:0007669"/>
    <property type="project" value="TreeGrafter"/>
</dbReference>
<dbReference type="HOGENOM" id="CLU_930522_0_0_1"/>
<dbReference type="PANTHER" id="PTHR10367">
    <property type="entry name" value="MRNA-CAPPING ENZYME"/>
    <property type="match status" value="1"/>
</dbReference>
<keyword evidence="7" id="KW-1185">Reference proteome</keyword>
<dbReference type="InterPro" id="IPR016130">
    <property type="entry name" value="Tyr_Pase_AS"/>
</dbReference>
<organism evidence="6 7">
    <name type="scientific">Hyaloperonospora arabidopsidis (strain Emoy2)</name>
    <name type="common">Downy mildew agent</name>
    <name type="synonym">Peronospora arabidopsidis</name>
    <dbReference type="NCBI Taxonomy" id="559515"/>
    <lineage>
        <taxon>Eukaryota</taxon>
        <taxon>Sar</taxon>
        <taxon>Stramenopiles</taxon>
        <taxon>Oomycota</taxon>
        <taxon>Peronosporomycetes</taxon>
        <taxon>Peronosporales</taxon>
        <taxon>Peronosporaceae</taxon>
        <taxon>Hyaloperonospora</taxon>
    </lineage>
</organism>
<dbReference type="InParanoid" id="M4BCD7"/>
<dbReference type="GO" id="GO:0004484">
    <property type="term" value="F:mRNA guanylyltransferase activity"/>
    <property type="evidence" value="ECO:0007669"/>
    <property type="project" value="TreeGrafter"/>
</dbReference>
<dbReference type="PROSITE" id="PS50056">
    <property type="entry name" value="TYR_PHOSPHATASE_2"/>
    <property type="match status" value="1"/>
</dbReference>
<evidence type="ECO:0000259" key="5">
    <source>
        <dbReference type="PROSITE" id="PS50056"/>
    </source>
</evidence>
<reference evidence="7" key="1">
    <citation type="journal article" date="2010" name="Science">
        <title>Signatures of adaptation to obligate biotrophy in the Hyaloperonospora arabidopsidis genome.</title>
        <authorList>
            <person name="Baxter L."/>
            <person name="Tripathy S."/>
            <person name="Ishaque N."/>
            <person name="Boot N."/>
            <person name="Cabral A."/>
            <person name="Kemen E."/>
            <person name="Thines M."/>
            <person name="Ah-Fong A."/>
            <person name="Anderson R."/>
            <person name="Badejoko W."/>
            <person name="Bittner-Eddy P."/>
            <person name="Boore J.L."/>
            <person name="Chibucos M.C."/>
            <person name="Coates M."/>
            <person name="Dehal P."/>
            <person name="Delehaunty K."/>
            <person name="Dong S."/>
            <person name="Downton P."/>
            <person name="Dumas B."/>
            <person name="Fabro G."/>
            <person name="Fronick C."/>
            <person name="Fuerstenberg S.I."/>
            <person name="Fulton L."/>
            <person name="Gaulin E."/>
            <person name="Govers F."/>
            <person name="Hughes L."/>
            <person name="Humphray S."/>
            <person name="Jiang R.H."/>
            <person name="Judelson H."/>
            <person name="Kamoun S."/>
            <person name="Kyung K."/>
            <person name="Meijer H."/>
            <person name="Minx P."/>
            <person name="Morris P."/>
            <person name="Nelson J."/>
            <person name="Phuntumart V."/>
            <person name="Qutob D."/>
            <person name="Rehmany A."/>
            <person name="Rougon-Cardoso A."/>
            <person name="Ryden P."/>
            <person name="Torto-Alalibo T."/>
            <person name="Studholme D."/>
            <person name="Wang Y."/>
            <person name="Win J."/>
            <person name="Wood J."/>
            <person name="Clifton S.W."/>
            <person name="Rogers J."/>
            <person name="Van den Ackerveken G."/>
            <person name="Jones J.D."/>
            <person name="McDowell J.M."/>
            <person name="Beynon J."/>
            <person name="Tyler B.M."/>
        </authorList>
    </citation>
    <scope>NUCLEOTIDE SEQUENCE [LARGE SCALE GENOMIC DNA]</scope>
    <source>
        <strain evidence="7">Emoy2</strain>
    </source>
</reference>
<keyword evidence="1" id="KW-0378">Hydrolase</keyword>
<dbReference type="PROSITE" id="PS00383">
    <property type="entry name" value="TYR_PHOSPHATASE_1"/>
    <property type="match status" value="1"/>
</dbReference>
<dbReference type="SUPFAM" id="SSF52799">
    <property type="entry name" value="(Phosphotyrosine protein) phosphatases II"/>
    <property type="match status" value="1"/>
</dbReference>